<evidence type="ECO:0000313" key="1">
    <source>
        <dbReference type="EMBL" id="NYG00225.1"/>
    </source>
</evidence>
<dbReference type="SUPFAM" id="SSF55961">
    <property type="entry name" value="Bet v1-like"/>
    <property type="match status" value="1"/>
</dbReference>
<name>A0A852W1D6_PSEA5</name>
<gene>
    <name evidence="1" type="ORF">HDA37_000510</name>
</gene>
<evidence type="ECO:0000313" key="2">
    <source>
        <dbReference type="Proteomes" id="UP000549695"/>
    </source>
</evidence>
<reference evidence="1 2" key="1">
    <citation type="submission" date="2020-07" db="EMBL/GenBank/DDBJ databases">
        <title>Sequencing the genomes of 1000 actinobacteria strains.</title>
        <authorList>
            <person name="Klenk H.-P."/>
        </authorList>
    </citation>
    <scope>NUCLEOTIDE SEQUENCE [LARGE SCALE GENOMIC DNA]</scope>
    <source>
        <strain evidence="1 2">DSM 44749</strain>
    </source>
</reference>
<accession>A0A852W1D6</accession>
<comment type="caution">
    <text evidence="1">The sequence shown here is derived from an EMBL/GenBank/DDBJ whole genome shotgun (WGS) entry which is preliminary data.</text>
</comment>
<dbReference type="Gene3D" id="3.30.530.20">
    <property type="match status" value="1"/>
</dbReference>
<dbReference type="Pfam" id="PF10604">
    <property type="entry name" value="Polyketide_cyc2"/>
    <property type="match status" value="1"/>
</dbReference>
<dbReference type="InterPro" id="IPR019587">
    <property type="entry name" value="Polyketide_cyclase/dehydratase"/>
</dbReference>
<dbReference type="RefSeq" id="WP_179760085.1">
    <property type="nucleotide sequence ID" value="NZ_BAAAJZ010000011.1"/>
</dbReference>
<dbReference type="GeneID" id="98050336"/>
<dbReference type="EMBL" id="JACCCZ010000001">
    <property type="protein sequence ID" value="NYG00225.1"/>
    <property type="molecule type" value="Genomic_DNA"/>
</dbReference>
<dbReference type="CDD" id="cd07812">
    <property type="entry name" value="SRPBCC"/>
    <property type="match status" value="1"/>
</dbReference>
<keyword evidence="2" id="KW-1185">Reference proteome</keyword>
<protein>
    <recommendedName>
        <fullName evidence="3">Polyketide cyclase/dehydrase/lipid transport protein</fullName>
    </recommendedName>
</protein>
<sequence>MIEVRRRVHARTEDVYAVLTDGWSYGLWVVGAVHIRRVSSDWPRVGSTIEHSVGAWPLMIEDRTVVEENEPGRMLQLRAHAGPGGTARVRLELTPDGTGTTIRMTEDAVAGPGRLIPVPVRAPLLKLRNAESLARLAALARGRPDRPERP</sequence>
<dbReference type="AlphaFoldDB" id="A0A852W1D6"/>
<proteinExistence type="predicted"/>
<dbReference type="Proteomes" id="UP000549695">
    <property type="component" value="Unassembled WGS sequence"/>
</dbReference>
<dbReference type="InterPro" id="IPR023393">
    <property type="entry name" value="START-like_dom_sf"/>
</dbReference>
<organism evidence="1 2">
    <name type="scientific">Pseudonocardia alni</name>
    <name type="common">Amycolata alni</name>
    <dbReference type="NCBI Taxonomy" id="33907"/>
    <lineage>
        <taxon>Bacteria</taxon>
        <taxon>Bacillati</taxon>
        <taxon>Actinomycetota</taxon>
        <taxon>Actinomycetes</taxon>
        <taxon>Pseudonocardiales</taxon>
        <taxon>Pseudonocardiaceae</taxon>
        <taxon>Pseudonocardia</taxon>
    </lineage>
</organism>
<evidence type="ECO:0008006" key="3">
    <source>
        <dbReference type="Google" id="ProtNLM"/>
    </source>
</evidence>